<dbReference type="Gene3D" id="1.20.930.20">
    <property type="entry name" value="Adaptor protein Cbl, N-terminal domain"/>
    <property type="match status" value="1"/>
</dbReference>
<dbReference type="Proteomes" id="UP000294933">
    <property type="component" value="Unassembled WGS sequence"/>
</dbReference>
<protein>
    <recommendedName>
        <fullName evidence="1">Novel STAND NTPase 1 domain-containing protein</fullName>
    </recommendedName>
</protein>
<dbReference type="PRINTS" id="PR00364">
    <property type="entry name" value="DISEASERSIST"/>
</dbReference>
<feature type="domain" description="Novel STAND NTPase 1" evidence="1">
    <location>
        <begin position="203"/>
        <end position="343"/>
    </location>
</feature>
<dbReference type="PANTHER" id="PTHR47691:SF3">
    <property type="entry name" value="HTH-TYPE TRANSCRIPTIONAL REGULATOR RV0890C-RELATED"/>
    <property type="match status" value="1"/>
</dbReference>
<dbReference type="VEuPathDB" id="FungiDB:BD410DRAFT_767765"/>
<gene>
    <name evidence="2" type="ORF">BD410DRAFT_767765</name>
</gene>
<dbReference type="AlphaFoldDB" id="A0A4Y7Q8J0"/>
<dbReference type="PANTHER" id="PTHR47691">
    <property type="entry name" value="REGULATOR-RELATED"/>
    <property type="match status" value="1"/>
</dbReference>
<dbReference type="InterPro" id="IPR049052">
    <property type="entry name" value="nSTAND1"/>
</dbReference>
<dbReference type="EMBL" id="ML170168">
    <property type="protein sequence ID" value="TDL23914.1"/>
    <property type="molecule type" value="Genomic_DNA"/>
</dbReference>
<reference evidence="2 3" key="1">
    <citation type="submission" date="2018-06" db="EMBL/GenBank/DDBJ databases">
        <title>A transcriptomic atlas of mushroom development highlights an independent origin of complex multicellularity.</title>
        <authorList>
            <consortium name="DOE Joint Genome Institute"/>
            <person name="Krizsan K."/>
            <person name="Almasi E."/>
            <person name="Merenyi Z."/>
            <person name="Sahu N."/>
            <person name="Viragh M."/>
            <person name="Koszo T."/>
            <person name="Mondo S."/>
            <person name="Kiss B."/>
            <person name="Balint B."/>
            <person name="Kues U."/>
            <person name="Barry K."/>
            <person name="Hegedus J.C."/>
            <person name="Henrissat B."/>
            <person name="Johnson J."/>
            <person name="Lipzen A."/>
            <person name="Ohm R."/>
            <person name="Nagy I."/>
            <person name="Pangilinan J."/>
            <person name="Yan J."/>
            <person name="Xiong Y."/>
            <person name="Grigoriev I.V."/>
            <person name="Hibbett D.S."/>
            <person name="Nagy L.G."/>
        </authorList>
    </citation>
    <scope>NUCLEOTIDE SEQUENCE [LARGE SCALE GENOMIC DNA]</scope>
    <source>
        <strain evidence="2 3">SZMC22713</strain>
    </source>
</reference>
<dbReference type="SUPFAM" id="SSF52540">
    <property type="entry name" value="P-loop containing nucleoside triphosphate hydrolases"/>
    <property type="match status" value="1"/>
</dbReference>
<organism evidence="2 3">
    <name type="scientific">Rickenella mellea</name>
    <dbReference type="NCBI Taxonomy" id="50990"/>
    <lineage>
        <taxon>Eukaryota</taxon>
        <taxon>Fungi</taxon>
        <taxon>Dikarya</taxon>
        <taxon>Basidiomycota</taxon>
        <taxon>Agaricomycotina</taxon>
        <taxon>Agaricomycetes</taxon>
        <taxon>Hymenochaetales</taxon>
        <taxon>Rickenellaceae</taxon>
        <taxon>Rickenella</taxon>
    </lineage>
</organism>
<dbReference type="InterPro" id="IPR027417">
    <property type="entry name" value="P-loop_NTPase"/>
</dbReference>
<dbReference type="InterPro" id="IPR059179">
    <property type="entry name" value="MLKL-like_MCAfunc"/>
</dbReference>
<dbReference type="GO" id="GO:0007166">
    <property type="term" value="P:cell surface receptor signaling pathway"/>
    <property type="evidence" value="ECO:0007669"/>
    <property type="project" value="InterPro"/>
</dbReference>
<evidence type="ECO:0000313" key="2">
    <source>
        <dbReference type="EMBL" id="TDL23914.1"/>
    </source>
</evidence>
<dbReference type="InterPro" id="IPR019734">
    <property type="entry name" value="TPR_rpt"/>
</dbReference>
<dbReference type="CDD" id="cd21037">
    <property type="entry name" value="MLKL_NTD"/>
    <property type="match status" value="1"/>
</dbReference>
<evidence type="ECO:0000259" key="1">
    <source>
        <dbReference type="Pfam" id="PF20703"/>
    </source>
</evidence>
<dbReference type="SUPFAM" id="SSF48452">
    <property type="entry name" value="TPR-like"/>
    <property type="match status" value="1"/>
</dbReference>
<name>A0A4Y7Q8J0_9AGAM</name>
<dbReference type="InterPro" id="IPR036537">
    <property type="entry name" value="Adaptor_Cbl_N_dom_sf"/>
</dbReference>
<dbReference type="Pfam" id="PF13424">
    <property type="entry name" value="TPR_12"/>
    <property type="match status" value="1"/>
</dbReference>
<keyword evidence="3" id="KW-1185">Reference proteome</keyword>
<dbReference type="STRING" id="50990.A0A4Y7Q8J0"/>
<dbReference type="Gene3D" id="1.25.40.10">
    <property type="entry name" value="Tetratricopeptide repeat domain"/>
    <property type="match status" value="2"/>
</dbReference>
<sequence length="837" mass="93474">MARARPSNKLATNRIDQALAASKLALAAMVQVTDGLNVPFLKAAPQMVYEIINLADTVKGNKDACTQLAIQATDLIKAMVDAAERGKCAEIDEQLANDMEDLGRTLESIRDFMEMLNRRGMFSRIIASNQDGATVAAFRTKLNDAVQVFQIKDQISFRISQQVSSDSILQVVKNIHDHQLSGFKLGKSSYHSELHIQPPASPENFYGRDDYTNQVIHTLLTNVPARLAILGPGGVGKTSVAAAVFHNPRIKDYFQNHRTFISCEALLTADSLTESLCRGFDLSIQDGKPLKTLLNYLQSAPQILLVLDNFETLWDADNENQDTLKLLRNLSTLTNLHILMTIRGILRPPGISWTEPVLEPLPVLSVDIAKMAYLAISPTYDHDSLEQLLEKVGYLPLAINLLANLAQMGFSPSALLAAWVKEQTRMLTLGGKNKLESLDISISLSVRSPLLERNSDALSLLRIISYLPGGTKMHCLADIASHVKGITEAQVVLFRTGLIYWMSDTTLNILSPIRYYVLNNMIIQEHELQQIHNFYFSLTDSCKRISPNNVMKFKQVTQAVGEEKENLIFVLDKAIQRSMIEHQALQAVVDYSEYLYWTVPSKTLLLKAIDIFKTLPSNDMLGANLIYALGKLSQVVSDNSHAKEALTQAMEIFQKLGDREYTAHCLRRLGDIARTEKHYVDAHQLIFQASDIYQEIDDKQGAALALRSLGDVAKMQGHYYDAKEALSTTLAFFESTDRKIGVAKCLQSLGDVARMQQKYEDAKESLTKAMETFQEVDGRLGAAECLFSLAEVAKMQEDFTEARNYLHKAITIFKEFGDKSGENQCSTLLEEINQHEQ</sequence>
<dbReference type="SMART" id="SM00028">
    <property type="entry name" value="TPR"/>
    <property type="match status" value="4"/>
</dbReference>
<dbReference type="InterPro" id="IPR011990">
    <property type="entry name" value="TPR-like_helical_dom_sf"/>
</dbReference>
<evidence type="ECO:0000313" key="3">
    <source>
        <dbReference type="Proteomes" id="UP000294933"/>
    </source>
</evidence>
<dbReference type="Gene3D" id="3.40.50.300">
    <property type="entry name" value="P-loop containing nucleotide triphosphate hydrolases"/>
    <property type="match status" value="1"/>
</dbReference>
<proteinExistence type="predicted"/>
<accession>A0A4Y7Q8J0</accession>
<dbReference type="Pfam" id="PF20703">
    <property type="entry name" value="nSTAND1"/>
    <property type="match status" value="1"/>
</dbReference>
<dbReference type="OrthoDB" id="431454at2759"/>